<name>A0ABU3H457_9BACL</name>
<reference evidence="3 4" key="1">
    <citation type="submission" date="2023-07" db="EMBL/GenBank/DDBJ databases">
        <title>Genomic Encyclopedia of Type Strains, Phase IV (KMG-IV): sequencing the most valuable type-strain genomes for metagenomic binning, comparative biology and taxonomic classification.</title>
        <authorList>
            <person name="Goeker M."/>
        </authorList>
    </citation>
    <scope>NUCLEOTIDE SEQUENCE [LARGE SCALE GENOMIC DNA]</scope>
    <source>
        <strain evidence="3 4">T98</strain>
    </source>
</reference>
<gene>
    <name evidence="3" type="ORF">J2Z22_001122</name>
</gene>
<evidence type="ECO:0000256" key="2">
    <source>
        <dbReference type="SAM" id="SignalP"/>
    </source>
</evidence>
<dbReference type="EMBL" id="JAUSUY010000004">
    <property type="protein sequence ID" value="MDT3425603.1"/>
    <property type="molecule type" value="Genomic_DNA"/>
</dbReference>
<feature type="region of interest" description="Disordered" evidence="1">
    <location>
        <begin position="33"/>
        <end position="59"/>
    </location>
</feature>
<feature type="chain" id="PRO_5046785937" evidence="2">
    <location>
        <begin position="32"/>
        <end position="167"/>
    </location>
</feature>
<proteinExistence type="predicted"/>
<comment type="caution">
    <text evidence="3">The sequence shown here is derived from an EMBL/GenBank/DDBJ whole genome shotgun (WGS) entry which is preliminary data.</text>
</comment>
<evidence type="ECO:0000313" key="3">
    <source>
        <dbReference type="EMBL" id="MDT3425603.1"/>
    </source>
</evidence>
<dbReference type="RefSeq" id="WP_025700973.1">
    <property type="nucleotide sequence ID" value="NZ_JAUSUY010000004.1"/>
</dbReference>
<protein>
    <submittedName>
        <fullName evidence="3">Uncharacterized protein</fullName>
    </submittedName>
</protein>
<evidence type="ECO:0000313" key="4">
    <source>
        <dbReference type="Proteomes" id="UP001248709"/>
    </source>
</evidence>
<evidence type="ECO:0000256" key="1">
    <source>
        <dbReference type="SAM" id="MobiDB-lite"/>
    </source>
</evidence>
<feature type="signal peptide" evidence="2">
    <location>
        <begin position="1"/>
        <end position="31"/>
    </location>
</feature>
<organism evidence="3 4">
    <name type="scientific">Paenibacillus forsythiae</name>
    <dbReference type="NCBI Taxonomy" id="365616"/>
    <lineage>
        <taxon>Bacteria</taxon>
        <taxon>Bacillati</taxon>
        <taxon>Bacillota</taxon>
        <taxon>Bacilli</taxon>
        <taxon>Bacillales</taxon>
        <taxon>Paenibacillaceae</taxon>
        <taxon>Paenibacillus</taxon>
    </lineage>
</organism>
<keyword evidence="2" id="KW-0732">Signal</keyword>
<sequence length="167" mass="17660">MNAFANKALALSASLLIGLAYGLTSPGTAGAEAALDNGRTAQPPANPNAGAHEGHRAKHHGQGHFILKESARLLDMDCSSLLDSLNSGKSLAAIAKEKKGWSEEQYVQKLAEAAGERIDKAVAEGRFTPEQGNKLKARLPFMLKARINEKGPLSGHPQCRKAPENNG</sequence>
<keyword evidence="4" id="KW-1185">Reference proteome</keyword>
<accession>A0ABU3H457</accession>
<feature type="region of interest" description="Disordered" evidence="1">
    <location>
        <begin position="148"/>
        <end position="167"/>
    </location>
</feature>
<dbReference type="Proteomes" id="UP001248709">
    <property type="component" value="Unassembled WGS sequence"/>
</dbReference>